<dbReference type="KEGG" id="mhz:Metho_2123"/>
<dbReference type="AlphaFoldDB" id="L0KXX7"/>
<dbReference type="RefSeq" id="WP_015325452.1">
    <property type="nucleotide sequence ID" value="NC_019977.1"/>
</dbReference>
<dbReference type="GO" id="GO:0003677">
    <property type="term" value="F:DNA binding"/>
    <property type="evidence" value="ECO:0007669"/>
    <property type="project" value="UniProtKB-KW"/>
</dbReference>
<comment type="similarity">
    <text evidence="1 2">Belongs to the UPF0251 family.</text>
</comment>
<dbReference type="PANTHER" id="PTHR37478:SF2">
    <property type="entry name" value="UPF0251 PROTEIN TK0562"/>
    <property type="match status" value="1"/>
</dbReference>
<dbReference type="InterPro" id="IPR036388">
    <property type="entry name" value="WH-like_DNA-bd_sf"/>
</dbReference>
<gene>
    <name evidence="3" type="ordered locus">Metho_2123</name>
</gene>
<dbReference type="Proteomes" id="UP000010866">
    <property type="component" value="Chromosome"/>
</dbReference>
<dbReference type="EMBL" id="CP003362">
    <property type="protein sequence ID" value="AGB50287.1"/>
    <property type="molecule type" value="Genomic_DNA"/>
</dbReference>
<accession>L0KXX7</accession>
<dbReference type="Gene3D" id="1.10.10.10">
    <property type="entry name" value="Winged helix-like DNA-binding domain superfamily/Winged helix DNA-binding domain"/>
    <property type="match status" value="1"/>
</dbReference>
<evidence type="ECO:0000313" key="3">
    <source>
        <dbReference type="EMBL" id="AGB50287.1"/>
    </source>
</evidence>
<keyword evidence="3" id="KW-0238">DNA-binding</keyword>
<reference evidence="4" key="1">
    <citation type="submission" date="2012-02" db="EMBL/GenBank/DDBJ databases">
        <title>Complete sequence of chromosome of Methanomethylovorans hollandica DSM 15978.</title>
        <authorList>
            <person name="Lucas S."/>
            <person name="Copeland A."/>
            <person name="Lapidus A."/>
            <person name="Glavina del Rio T."/>
            <person name="Dalin E."/>
            <person name="Tice H."/>
            <person name="Bruce D."/>
            <person name="Goodwin L."/>
            <person name="Pitluck S."/>
            <person name="Peters L."/>
            <person name="Mikhailova N."/>
            <person name="Held B."/>
            <person name="Kyrpides N."/>
            <person name="Mavromatis K."/>
            <person name="Ivanova N."/>
            <person name="Brettin T."/>
            <person name="Detter J.C."/>
            <person name="Han C."/>
            <person name="Larimer F."/>
            <person name="Land M."/>
            <person name="Hauser L."/>
            <person name="Markowitz V."/>
            <person name="Cheng J.-F."/>
            <person name="Hugenholtz P."/>
            <person name="Woyke T."/>
            <person name="Wu D."/>
            <person name="Spring S."/>
            <person name="Schroeder M."/>
            <person name="Brambilla E."/>
            <person name="Klenk H.-P."/>
            <person name="Eisen J.A."/>
        </authorList>
    </citation>
    <scope>NUCLEOTIDE SEQUENCE [LARGE SCALE GENOMIC DNA]</scope>
    <source>
        <strain evidence="4">DSM 15978 / NBRC 107637 / DMS1</strain>
    </source>
</reference>
<protein>
    <recommendedName>
        <fullName evidence="2">UPF0251 protein Metho_2123</fullName>
    </recommendedName>
</protein>
<dbReference type="HOGENOM" id="CLU_094511_2_0_2"/>
<dbReference type="HAMAP" id="MF_00674">
    <property type="entry name" value="UPF0251"/>
    <property type="match status" value="1"/>
</dbReference>
<dbReference type="STRING" id="867904.Metho_2123"/>
<name>L0KXX7_METHD</name>
<dbReference type="GeneID" id="14406636"/>
<evidence type="ECO:0000313" key="4">
    <source>
        <dbReference type="Proteomes" id="UP000010866"/>
    </source>
</evidence>
<dbReference type="OrthoDB" id="74471at2157"/>
<dbReference type="PANTHER" id="PTHR37478">
    <property type="match status" value="1"/>
</dbReference>
<keyword evidence="4" id="KW-1185">Reference proteome</keyword>
<evidence type="ECO:0000256" key="2">
    <source>
        <dbReference type="HAMAP-Rule" id="MF_00674"/>
    </source>
</evidence>
<proteinExistence type="inferred from homology"/>
<sequence>MKERGRPKCPRRVELTPEVIYFKPRGVPLRELEVVCIAIEELEALRLVDLEGLTQEEASLKMGISRRAFWEDLQSARRKVTFALTNGKAIEISGGDYVTVGEENKGCRRSA</sequence>
<organism evidence="3 4">
    <name type="scientific">Methanomethylovorans hollandica (strain DSM 15978 / NBRC 107637 / DMS1)</name>
    <dbReference type="NCBI Taxonomy" id="867904"/>
    <lineage>
        <taxon>Archaea</taxon>
        <taxon>Methanobacteriati</taxon>
        <taxon>Methanobacteriota</taxon>
        <taxon>Stenosarchaea group</taxon>
        <taxon>Methanomicrobia</taxon>
        <taxon>Methanosarcinales</taxon>
        <taxon>Methanosarcinaceae</taxon>
        <taxon>Methanomethylovorans</taxon>
    </lineage>
</organism>
<dbReference type="Pfam" id="PF02001">
    <property type="entry name" value="DUF134"/>
    <property type="match status" value="1"/>
</dbReference>
<dbReference type="InterPro" id="IPR002852">
    <property type="entry name" value="UPF0251"/>
</dbReference>
<evidence type="ECO:0000256" key="1">
    <source>
        <dbReference type="ARBA" id="ARBA00009350"/>
    </source>
</evidence>